<proteinExistence type="predicted"/>
<organism evidence="4 5">
    <name type="scientific">Anaerobacterium chartisolvens</name>
    <dbReference type="NCBI Taxonomy" id="1297424"/>
    <lineage>
        <taxon>Bacteria</taxon>
        <taxon>Bacillati</taxon>
        <taxon>Bacillota</taxon>
        <taxon>Clostridia</taxon>
        <taxon>Eubacteriales</taxon>
        <taxon>Oscillospiraceae</taxon>
        <taxon>Anaerobacterium</taxon>
    </lineage>
</organism>
<dbReference type="EMBL" id="QPJT01000019">
    <property type="protein sequence ID" value="RCX12973.1"/>
    <property type="molecule type" value="Genomic_DNA"/>
</dbReference>
<evidence type="ECO:0000256" key="1">
    <source>
        <dbReference type="SAM" id="Coils"/>
    </source>
</evidence>
<keyword evidence="2" id="KW-0472">Membrane</keyword>
<dbReference type="GO" id="GO:1902201">
    <property type="term" value="P:negative regulation of bacterial-type flagellum-dependent cell motility"/>
    <property type="evidence" value="ECO:0007669"/>
    <property type="project" value="TreeGrafter"/>
</dbReference>
<dbReference type="Pfam" id="PF13492">
    <property type="entry name" value="GAF_3"/>
    <property type="match status" value="1"/>
</dbReference>
<dbReference type="InterPro" id="IPR003018">
    <property type="entry name" value="GAF"/>
</dbReference>
<dbReference type="PANTHER" id="PTHR45138:SF9">
    <property type="entry name" value="DIGUANYLATE CYCLASE DGCM-RELATED"/>
    <property type="match status" value="1"/>
</dbReference>
<reference evidence="4 5" key="1">
    <citation type="submission" date="2018-07" db="EMBL/GenBank/DDBJ databases">
        <title>Genomic Encyclopedia of Type Strains, Phase IV (KMG-IV): sequencing the most valuable type-strain genomes for metagenomic binning, comparative biology and taxonomic classification.</title>
        <authorList>
            <person name="Goeker M."/>
        </authorList>
    </citation>
    <scope>NUCLEOTIDE SEQUENCE [LARGE SCALE GENOMIC DNA]</scope>
    <source>
        <strain evidence="4 5">DSM 27016</strain>
    </source>
</reference>
<feature type="transmembrane region" description="Helical" evidence="2">
    <location>
        <begin position="116"/>
        <end position="133"/>
    </location>
</feature>
<dbReference type="InterPro" id="IPR029016">
    <property type="entry name" value="GAF-like_dom_sf"/>
</dbReference>
<feature type="transmembrane region" description="Helical" evidence="2">
    <location>
        <begin position="38"/>
        <end position="58"/>
    </location>
</feature>
<dbReference type="InterPro" id="IPR050469">
    <property type="entry name" value="Diguanylate_Cyclase"/>
</dbReference>
<evidence type="ECO:0000313" key="4">
    <source>
        <dbReference type="EMBL" id="RCX12973.1"/>
    </source>
</evidence>
<keyword evidence="1" id="KW-0175">Coiled coil</keyword>
<protein>
    <submittedName>
        <fullName evidence="4">Diguanylate cyclase with GAF sensor</fullName>
    </submittedName>
</protein>
<dbReference type="PANTHER" id="PTHR45138">
    <property type="entry name" value="REGULATORY COMPONENTS OF SENSORY TRANSDUCTION SYSTEM"/>
    <property type="match status" value="1"/>
</dbReference>
<dbReference type="GO" id="GO:0052621">
    <property type="term" value="F:diguanylate cyclase activity"/>
    <property type="evidence" value="ECO:0007669"/>
    <property type="project" value="TreeGrafter"/>
</dbReference>
<dbReference type="CDD" id="cd01949">
    <property type="entry name" value="GGDEF"/>
    <property type="match status" value="1"/>
</dbReference>
<dbReference type="GO" id="GO:0043709">
    <property type="term" value="P:cell adhesion involved in single-species biofilm formation"/>
    <property type="evidence" value="ECO:0007669"/>
    <property type="project" value="TreeGrafter"/>
</dbReference>
<dbReference type="Gene3D" id="3.30.450.40">
    <property type="match status" value="1"/>
</dbReference>
<dbReference type="FunFam" id="3.30.70.270:FF:000001">
    <property type="entry name" value="Diguanylate cyclase domain protein"/>
    <property type="match status" value="1"/>
</dbReference>
<dbReference type="SMART" id="SM00065">
    <property type="entry name" value="GAF"/>
    <property type="match status" value="1"/>
</dbReference>
<dbReference type="RefSeq" id="WP_114298725.1">
    <property type="nucleotide sequence ID" value="NZ_QPJT01000019.1"/>
</dbReference>
<gene>
    <name evidence="4" type="ORF">DFR58_11930</name>
</gene>
<dbReference type="GO" id="GO:0005886">
    <property type="term" value="C:plasma membrane"/>
    <property type="evidence" value="ECO:0007669"/>
    <property type="project" value="TreeGrafter"/>
</dbReference>
<dbReference type="Gene3D" id="3.30.70.270">
    <property type="match status" value="1"/>
</dbReference>
<accession>A0A369AV84</accession>
<dbReference type="InterPro" id="IPR043128">
    <property type="entry name" value="Rev_trsase/Diguanyl_cyclase"/>
</dbReference>
<dbReference type="SUPFAM" id="SSF55781">
    <property type="entry name" value="GAF domain-like"/>
    <property type="match status" value="1"/>
</dbReference>
<evidence type="ECO:0000256" key="2">
    <source>
        <dbReference type="SAM" id="Phobius"/>
    </source>
</evidence>
<dbReference type="Pfam" id="PF00990">
    <property type="entry name" value="GGDEF"/>
    <property type="match status" value="1"/>
</dbReference>
<dbReference type="AlphaFoldDB" id="A0A369AV84"/>
<dbReference type="Proteomes" id="UP000253034">
    <property type="component" value="Unassembled WGS sequence"/>
</dbReference>
<sequence length="561" mass="64886">MDRVDKYDQMYLELGFAFILIGFFYIAVHDVLFAAHSILLYHLLFFAFIMVYTYLKHYMVKKNIFKRERLIFVFKIMDISFFSFGIVYLNIGEWAYIFTILILAFTSLVKGKRQGLLLVAILIVTTFLIYISYNISVSNQRILLVEFFTSQLFFQMLFYYITVILFVMICSKIQRNNMENEEENKKLLAQLEEKYQQLEAAQDEIKIHYGKLKDTNIKLEDTNKKLTSSIAEFYTLQQITQAISSIFDINELLKYVNDIILGVMGVSYSTIILYDEKKSKLTVHTTNIKNKEELDILNNNINCNILMNALNNSKPIIENFADSDEYVFTDGRDVNSLICVPLSTKTRKFGLVLIEQKYYGAFDDENVRLLDIIGQQVGIALENAELYQKMHELATIDGLTGIYNRLYFQERLQKEFSKAQKGGYNLSVAIFDIDHFKRFNDTFGHLFGDKVLKSIAGTVKDFLRSTDVFARYGGEEFIILFPRTSTEEAYEKVEALRKKINQHSIKDNLVTACVTVSFGIACFPESAVTESEFIRKADDALYAAKNAGRNCVKVADVWIRE</sequence>
<keyword evidence="5" id="KW-1185">Reference proteome</keyword>
<name>A0A369AV84_9FIRM</name>
<dbReference type="NCBIfam" id="TIGR00254">
    <property type="entry name" value="GGDEF"/>
    <property type="match status" value="1"/>
</dbReference>
<evidence type="ECO:0000313" key="5">
    <source>
        <dbReference type="Proteomes" id="UP000253034"/>
    </source>
</evidence>
<dbReference type="SUPFAM" id="SSF55073">
    <property type="entry name" value="Nucleotide cyclase"/>
    <property type="match status" value="1"/>
</dbReference>
<keyword evidence="2" id="KW-1133">Transmembrane helix</keyword>
<dbReference type="PROSITE" id="PS50887">
    <property type="entry name" value="GGDEF"/>
    <property type="match status" value="1"/>
</dbReference>
<keyword evidence="2" id="KW-0812">Transmembrane</keyword>
<dbReference type="SMART" id="SM00267">
    <property type="entry name" value="GGDEF"/>
    <property type="match status" value="1"/>
</dbReference>
<feature type="transmembrane region" description="Helical" evidence="2">
    <location>
        <begin position="12"/>
        <end position="32"/>
    </location>
</feature>
<evidence type="ECO:0000259" key="3">
    <source>
        <dbReference type="PROSITE" id="PS50887"/>
    </source>
</evidence>
<feature type="domain" description="GGDEF" evidence="3">
    <location>
        <begin position="424"/>
        <end position="557"/>
    </location>
</feature>
<dbReference type="InterPro" id="IPR000160">
    <property type="entry name" value="GGDEF_dom"/>
</dbReference>
<dbReference type="OrthoDB" id="9805474at2"/>
<feature type="transmembrane region" description="Helical" evidence="2">
    <location>
        <begin position="153"/>
        <end position="170"/>
    </location>
</feature>
<comment type="caution">
    <text evidence="4">The sequence shown here is derived from an EMBL/GenBank/DDBJ whole genome shotgun (WGS) entry which is preliminary data.</text>
</comment>
<dbReference type="InterPro" id="IPR029787">
    <property type="entry name" value="Nucleotide_cyclase"/>
</dbReference>
<feature type="coiled-coil region" evidence="1">
    <location>
        <begin position="170"/>
        <end position="208"/>
    </location>
</feature>